<dbReference type="SUPFAM" id="SSF53335">
    <property type="entry name" value="S-adenosyl-L-methionine-dependent methyltransferases"/>
    <property type="match status" value="1"/>
</dbReference>
<keyword evidence="4" id="KW-0808">Transferase</keyword>
<keyword evidence="3 8" id="KW-0489">Methyltransferase</keyword>
<evidence type="ECO:0000259" key="6">
    <source>
        <dbReference type="Pfam" id="PF05175"/>
    </source>
</evidence>
<dbReference type="GO" id="GO:0008168">
    <property type="term" value="F:methyltransferase activity"/>
    <property type="evidence" value="ECO:0007669"/>
    <property type="project" value="UniProtKB-KW"/>
</dbReference>
<evidence type="ECO:0000256" key="5">
    <source>
        <dbReference type="SAM" id="MobiDB-lite"/>
    </source>
</evidence>
<evidence type="ECO:0000313" key="8">
    <source>
        <dbReference type="EMBL" id="UYG16959.1"/>
    </source>
</evidence>
<dbReference type="InterPro" id="IPR002052">
    <property type="entry name" value="DNA_methylase_N6_adenine_CS"/>
</dbReference>
<dbReference type="PANTHER" id="PTHR47816">
    <property type="entry name" value="RIBOSOMAL RNA SMALL SUBUNIT METHYLTRANSFERASE C"/>
    <property type="match status" value="1"/>
</dbReference>
<accession>A0ABY6G1X2</accession>
<dbReference type="Pfam" id="PF26049">
    <property type="entry name" value="RLMG_N"/>
    <property type="match status" value="1"/>
</dbReference>
<evidence type="ECO:0000313" key="9">
    <source>
        <dbReference type="Proteomes" id="UP001164305"/>
    </source>
</evidence>
<dbReference type="InterPro" id="IPR007848">
    <property type="entry name" value="Small_mtfrase_dom"/>
</dbReference>
<gene>
    <name evidence="8" type="ORF">BRM3_00520</name>
</gene>
<protein>
    <submittedName>
        <fullName evidence="8">Class I SAM-dependent methyltransferase</fullName>
    </submittedName>
</protein>
<feature type="compositionally biased region" description="Low complexity" evidence="5">
    <location>
        <begin position="19"/>
        <end position="32"/>
    </location>
</feature>
<organism evidence="8 9">
    <name type="scientific">Brachybacterium huguangmaarense</name>
    <dbReference type="NCBI Taxonomy" id="1652028"/>
    <lineage>
        <taxon>Bacteria</taxon>
        <taxon>Bacillati</taxon>
        <taxon>Actinomycetota</taxon>
        <taxon>Actinomycetes</taxon>
        <taxon>Micrococcales</taxon>
        <taxon>Dermabacteraceae</taxon>
        <taxon>Brachybacterium</taxon>
    </lineage>
</organism>
<dbReference type="GO" id="GO:0032259">
    <property type="term" value="P:methylation"/>
    <property type="evidence" value="ECO:0007669"/>
    <property type="project" value="UniProtKB-KW"/>
</dbReference>
<evidence type="ECO:0000256" key="2">
    <source>
        <dbReference type="ARBA" id="ARBA00022552"/>
    </source>
</evidence>
<reference evidence="8" key="1">
    <citation type="submission" date="2022-10" db="EMBL/GenBank/DDBJ databases">
        <title>Whole-Genome Sequencing of Brachybacterium huguangmaarense BRM-3, Isolated from Betula schmidtii.</title>
        <authorList>
            <person name="Haam D."/>
        </authorList>
    </citation>
    <scope>NUCLEOTIDE SEQUENCE</scope>
    <source>
        <strain evidence="8">BRM-3</strain>
    </source>
</reference>
<dbReference type="Pfam" id="PF05175">
    <property type="entry name" value="MTS"/>
    <property type="match status" value="1"/>
</dbReference>
<feature type="region of interest" description="Disordered" evidence="5">
    <location>
        <begin position="1"/>
        <end position="33"/>
    </location>
</feature>
<dbReference type="InterPro" id="IPR029063">
    <property type="entry name" value="SAM-dependent_MTases_sf"/>
</dbReference>
<evidence type="ECO:0000259" key="7">
    <source>
        <dbReference type="Pfam" id="PF26049"/>
    </source>
</evidence>
<dbReference type="PANTHER" id="PTHR47816:SF4">
    <property type="entry name" value="RIBOSOMAL RNA SMALL SUBUNIT METHYLTRANSFERASE C"/>
    <property type="match status" value="1"/>
</dbReference>
<dbReference type="Gene3D" id="3.40.50.150">
    <property type="entry name" value="Vaccinia Virus protein VP39"/>
    <property type="match status" value="2"/>
</dbReference>
<dbReference type="InterPro" id="IPR058679">
    <property type="entry name" value="RlmG_N"/>
</dbReference>
<dbReference type="EMBL" id="CP107020">
    <property type="protein sequence ID" value="UYG16959.1"/>
    <property type="molecule type" value="Genomic_DNA"/>
</dbReference>
<evidence type="ECO:0000256" key="4">
    <source>
        <dbReference type="ARBA" id="ARBA00022679"/>
    </source>
</evidence>
<evidence type="ECO:0000256" key="3">
    <source>
        <dbReference type="ARBA" id="ARBA00022603"/>
    </source>
</evidence>
<sequence length="422" mass="43467">MTHPDAPDVPATPEPAPHFPAAAPAPGDGLAPETADRTDRLILEVASHEGAWGSEDAAVLVVADRTGALTEAALARGTGPVLAFHTSGLAVEAAARAHAPALAEGRLLLPHRGDAAREPAGLEDFVRSTGIALATALVRLPKSLRSLEATARAVARTGTPDLVLVGGGAVKHMSRTQNDVLGGAFAQVHATRGSGSSRCLVAARPRPDTAPATAEHGSAEVHVHGATGTLALRGIGGVFGGGRADAGSLLLLRALDAALEEDAALKEHAPAVHDAPLRALDLGSGNGLLTAYLARALPDAVIVGSDDDLDAVASTRATLAASGLERPGIDVRWEASLASQRDGSADLIVLNPPFHDGTAVDATLVQGLLDAAARVLRPGGALWFVHNSHLRYRPEVERRVGPVQQRARDRRFTVLRAVRRSA</sequence>
<feature type="domain" description="RlmG N-terminal" evidence="7">
    <location>
        <begin position="36"/>
        <end position="200"/>
    </location>
</feature>
<dbReference type="CDD" id="cd02440">
    <property type="entry name" value="AdoMet_MTases"/>
    <property type="match status" value="1"/>
</dbReference>
<dbReference type="InterPro" id="IPR046977">
    <property type="entry name" value="RsmC/RlmG"/>
</dbReference>
<keyword evidence="2" id="KW-0698">rRNA processing</keyword>
<dbReference type="Proteomes" id="UP001164305">
    <property type="component" value="Chromosome"/>
</dbReference>
<evidence type="ECO:0000256" key="1">
    <source>
        <dbReference type="ARBA" id="ARBA00022490"/>
    </source>
</evidence>
<name>A0ABY6G1X2_9MICO</name>
<keyword evidence="1" id="KW-0963">Cytoplasm</keyword>
<dbReference type="RefSeq" id="WP_263594171.1">
    <property type="nucleotide sequence ID" value="NZ_CP107020.1"/>
</dbReference>
<keyword evidence="9" id="KW-1185">Reference proteome</keyword>
<dbReference type="PROSITE" id="PS00092">
    <property type="entry name" value="N6_MTASE"/>
    <property type="match status" value="1"/>
</dbReference>
<feature type="domain" description="Methyltransferase small" evidence="6">
    <location>
        <begin position="235"/>
        <end position="416"/>
    </location>
</feature>
<proteinExistence type="predicted"/>